<evidence type="ECO:0008006" key="6">
    <source>
        <dbReference type="Google" id="ProtNLM"/>
    </source>
</evidence>
<dbReference type="SUPFAM" id="SSF52833">
    <property type="entry name" value="Thioredoxin-like"/>
    <property type="match status" value="1"/>
</dbReference>
<evidence type="ECO:0000313" key="1">
    <source>
        <dbReference type="EMBL" id="CAF1278190.1"/>
    </source>
</evidence>
<dbReference type="Proteomes" id="UP000663889">
    <property type="component" value="Unassembled WGS sequence"/>
</dbReference>
<dbReference type="CDD" id="cd02947">
    <property type="entry name" value="TRX_family"/>
    <property type="match status" value="1"/>
</dbReference>
<comment type="caution">
    <text evidence="1">The sequence shown here is derived from an EMBL/GenBank/DDBJ whole genome shotgun (WGS) entry which is preliminary data.</text>
</comment>
<evidence type="ECO:0000313" key="5">
    <source>
        <dbReference type="Proteomes" id="UP000663870"/>
    </source>
</evidence>
<dbReference type="AlphaFoldDB" id="A0A815CBG4"/>
<dbReference type="EMBL" id="CAJNOH010002178">
    <property type="protein sequence ID" value="CAF1278190.1"/>
    <property type="molecule type" value="Genomic_DNA"/>
</dbReference>
<name>A0A815CBG4_9BILA</name>
<dbReference type="Proteomes" id="UP000663870">
    <property type="component" value="Unassembled WGS sequence"/>
</dbReference>
<dbReference type="Proteomes" id="UP000663854">
    <property type="component" value="Unassembled WGS sequence"/>
</dbReference>
<evidence type="ECO:0000313" key="4">
    <source>
        <dbReference type="Proteomes" id="UP000663854"/>
    </source>
</evidence>
<sequence length="131" mass="15813">MTQRYRIACDEPKELNTVEEAKAKIQDHKLAVILFNERYPEPNTVEHKFNWCRQVYEHKFDLHCYKCLDEDKFKTGFNIKVTPAFIFFRDGEEIDRFEDADQPESNAPKEEKDPKEYRIRTYLDKLCTKQN</sequence>
<proteinExistence type="predicted"/>
<organism evidence="1 4">
    <name type="scientific">Rotaria sordida</name>
    <dbReference type="NCBI Taxonomy" id="392033"/>
    <lineage>
        <taxon>Eukaryota</taxon>
        <taxon>Metazoa</taxon>
        <taxon>Spiralia</taxon>
        <taxon>Gnathifera</taxon>
        <taxon>Rotifera</taxon>
        <taxon>Eurotatoria</taxon>
        <taxon>Bdelloidea</taxon>
        <taxon>Philodinida</taxon>
        <taxon>Philodinidae</taxon>
        <taxon>Rotaria</taxon>
    </lineage>
</organism>
<protein>
    <recommendedName>
        <fullName evidence="6">Thioredoxin domain-containing protein</fullName>
    </recommendedName>
</protein>
<dbReference type="EMBL" id="CAJNOL010003311">
    <property type="protein sequence ID" value="CAF1557477.1"/>
    <property type="molecule type" value="Genomic_DNA"/>
</dbReference>
<evidence type="ECO:0000313" key="3">
    <source>
        <dbReference type="EMBL" id="CAF1557477.1"/>
    </source>
</evidence>
<dbReference type="InterPro" id="IPR036249">
    <property type="entry name" value="Thioredoxin-like_sf"/>
</dbReference>
<keyword evidence="5" id="KW-1185">Reference proteome</keyword>
<evidence type="ECO:0000313" key="2">
    <source>
        <dbReference type="EMBL" id="CAF1382542.1"/>
    </source>
</evidence>
<reference evidence="1" key="1">
    <citation type="submission" date="2021-02" db="EMBL/GenBank/DDBJ databases">
        <authorList>
            <person name="Nowell W R."/>
        </authorList>
    </citation>
    <scope>NUCLEOTIDE SEQUENCE</scope>
</reference>
<dbReference type="Gene3D" id="3.40.30.10">
    <property type="entry name" value="Glutaredoxin"/>
    <property type="match status" value="1"/>
</dbReference>
<gene>
    <name evidence="3" type="ORF">JXQ802_LOCUS44091</name>
    <name evidence="1" type="ORF">PYM288_LOCUS28739</name>
    <name evidence="2" type="ORF">SEV965_LOCUS30491</name>
</gene>
<dbReference type="EMBL" id="CAJNOU010003293">
    <property type="protein sequence ID" value="CAF1382542.1"/>
    <property type="molecule type" value="Genomic_DNA"/>
</dbReference>
<accession>A0A815CBG4</accession>